<comment type="caution">
    <text evidence="1">The sequence shown here is derived from an EMBL/GenBank/DDBJ whole genome shotgun (WGS) entry which is preliminary data.</text>
</comment>
<dbReference type="EMBL" id="JBIEKR010000001">
    <property type="protein sequence ID" value="MFG6271660.1"/>
    <property type="molecule type" value="Genomic_DNA"/>
</dbReference>
<reference evidence="1 2" key="1">
    <citation type="submission" date="2024-10" db="EMBL/GenBank/DDBJ databases">
        <authorList>
            <person name="Sang B.-I."/>
            <person name="Prabhaharan D."/>
        </authorList>
    </citation>
    <scope>NUCLEOTIDE SEQUENCE [LARGE SCALE GENOMIC DNA]</scope>
    <source>
        <strain evidence="1 2">MH</strain>
    </source>
</reference>
<evidence type="ECO:0000313" key="1">
    <source>
        <dbReference type="EMBL" id="MFG6271660.1"/>
    </source>
</evidence>
<evidence type="ECO:0000313" key="2">
    <source>
        <dbReference type="Proteomes" id="UP001605989"/>
    </source>
</evidence>
<sequence length="236" mass="26988">MSNYIEVKNDKSVIINDSYQNVSFDYSVAVRGTNEVNWSKGYRFSDISHGSYLWYSASNTIILYFHVPTDKIIGIYCPSPNFGIRTMRLYNGEWLQVYVKNRAGGSARDILNVDLILYYFSYKSSNQRNGLQVMNASGQCIFNSNLKYLRVIDYILQRNDSDPNDLGTKSYNCNIAVMIGCLQERVGAKHAKDQYVYFPNHKSFGVYVYDDYVSSDGTSKEVYGCTSIVVINTDNY</sequence>
<organism evidence="1 2">
    <name type="scientific">Megasphaera hexanoica</name>
    <dbReference type="NCBI Taxonomy" id="1675036"/>
    <lineage>
        <taxon>Bacteria</taxon>
        <taxon>Bacillati</taxon>
        <taxon>Bacillota</taxon>
        <taxon>Negativicutes</taxon>
        <taxon>Veillonellales</taxon>
        <taxon>Veillonellaceae</taxon>
        <taxon>Megasphaera</taxon>
    </lineage>
</organism>
<dbReference type="RefSeq" id="WP_113855933.1">
    <property type="nucleotide sequence ID" value="NZ_CP011940.1"/>
</dbReference>
<gene>
    <name evidence="1" type="ORF">ACGTZG_00470</name>
</gene>
<keyword evidence="2" id="KW-1185">Reference proteome</keyword>
<name>A0ABW7DNS6_9FIRM</name>
<dbReference type="Proteomes" id="UP001605989">
    <property type="component" value="Unassembled WGS sequence"/>
</dbReference>
<accession>A0ABW7DNS6</accession>
<protein>
    <submittedName>
        <fullName evidence="1">Uncharacterized protein</fullName>
    </submittedName>
</protein>
<proteinExistence type="predicted"/>